<proteinExistence type="predicted"/>
<protein>
    <submittedName>
        <fullName evidence="1">Uncharacterized protein</fullName>
    </submittedName>
</protein>
<name>A0ABZ0Z2E0_9CAUD</name>
<evidence type="ECO:0000313" key="1">
    <source>
        <dbReference type="EMBL" id="WQJ51583.1"/>
    </source>
</evidence>
<organism evidence="1 2">
    <name type="scientific">phage Lak_Megaphage_RVC_AP3_GC26</name>
    <dbReference type="NCBI Taxonomy" id="3109225"/>
    <lineage>
        <taxon>Viruses</taxon>
        <taxon>Duplodnaviria</taxon>
        <taxon>Heunggongvirae</taxon>
        <taxon>Uroviricota</taxon>
        <taxon>Caudoviricetes</taxon>
        <taxon>Caudoviricetes code 15 clade</taxon>
    </lineage>
</organism>
<evidence type="ECO:0000313" key="2">
    <source>
        <dbReference type="Proteomes" id="UP001348805"/>
    </source>
</evidence>
<reference evidence="1 2" key="1">
    <citation type="submission" date="2023-11" db="EMBL/GenBank/DDBJ databases">
        <authorList>
            <person name="Cook R."/>
            <person name="Crisci M."/>
            <person name="Pye H."/>
            <person name="Adriaenssens E."/>
            <person name="Santini J."/>
        </authorList>
    </citation>
    <scope>NUCLEOTIDE SEQUENCE [LARGE SCALE GENOMIC DNA]</scope>
    <source>
        <strain evidence="1">Lak_Megaphage_RVC_AP3_GC26</strain>
    </source>
</reference>
<sequence length="179" mass="20089">MDKEVLTLVNMLNDKYVHVYKDEHNNIIVDGTIIIFDKEYDEFPVKIHKVNGSINWYGHISSDPYGSLKSLKNFPDIVTGNVYIFNNPKLTSLDGCPKEIYGSLICDHCNISDISDIASKINNNFIASNNPISDISALENITVGGNIELIDTPWANAHKNDIKNASIIVEKNMQETIFD</sequence>
<dbReference type="EMBL" id="OR769219">
    <property type="protein sequence ID" value="WQJ51583.1"/>
    <property type="molecule type" value="Genomic_DNA"/>
</dbReference>
<keyword evidence="2" id="KW-1185">Reference proteome</keyword>
<accession>A0ABZ0Z2E0</accession>
<dbReference type="Proteomes" id="UP001348805">
    <property type="component" value="Segment"/>
</dbReference>